<accession>A0A1W6YL12</accession>
<dbReference type="InterPro" id="IPR050366">
    <property type="entry name" value="BP-dependent_transpt_permease"/>
</dbReference>
<keyword evidence="3" id="KW-1003">Cell membrane</keyword>
<feature type="transmembrane region" description="Helical" evidence="7">
    <location>
        <begin position="120"/>
        <end position="142"/>
    </location>
</feature>
<evidence type="ECO:0000313" key="9">
    <source>
        <dbReference type="EMBL" id="ARP81718.1"/>
    </source>
</evidence>
<keyword evidence="10" id="KW-1185">Reference proteome</keyword>
<dbReference type="InterPro" id="IPR025966">
    <property type="entry name" value="OppC_N"/>
</dbReference>
<dbReference type="CDD" id="cd06261">
    <property type="entry name" value="TM_PBP2"/>
    <property type="match status" value="1"/>
</dbReference>
<proteinExistence type="inferred from homology"/>
<evidence type="ECO:0000256" key="5">
    <source>
        <dbReference type="ARBA" id="ARBA00022989"/>
    </source>
</evidence>
<protein>
    <submittedName>
        <fullName evidence="9">ABC transporter permease</fullName>
    </submittedName>
</protein>
<dbReference type="PROSITE" id="PS50928">
    <property type="entry name" value="ABC_TM1"/>
    <property type="match status" value="1"/>
</dbReference>
<dbReference type="OrthoDB" id="9783218at2"/>
<dbReference type="Proteomes" id="UP000194151">
    <property type="component" value="Chromosome"/>
</dbReference>
<dbReference type="RefSeq" id="WP_086064905.1">
    <property type="nucleotide sequence ID" value="NZ_CP021108.1"/>
</dbReference>
<dbReference type="InterPro" id="IPR000515">
    <property type="entry name" value="MetI-like"/>
</dbReference>
<reference evidence="9 10" key="1">
    <citation type="submission" date="2017-05" db="EMBL/GenBank/DDBJ databases">
        <title>Complete and WGS of Bordetella genogroups.</title>
        <authorList>
            <person name="Spilker T."/>
            <person name="LiPuma J."/>
        </authorList>
    </citation>
    <scope>NUCLEOTIDE SEQUENCE [LARGE SCALE GENOMIC DNA]</scope>
    <source>
        <strain evidence="9 10">AU19157</strain>
    </source>
</reference>
<evidence type="ECO:0000256" key="3">
    <source>
        <dbReference type="ARBA" id="ARBA00022475"/>
    </source>
</evidence>
<feature type="transmembrane region" description="Helical" evidence="7">
    <location>
        <begin position="148"/>
        <end position="167"/>
    </location>
</feature>
<evidence type="ECO:0000256" key="4">
    <source>
        <dbReference type="ARBA" id="ARBA00022692"/>
    </source>
</evidence>
<sequence>MSAIAVSSPSRAARLLRLCWRRKAASAGAIVTLLVVLAAIFAPWLAHLDPNEQDIAAQLMGPSAEHMLGTDTYGRDVWARILYGARVSLFIGVASIAVAMLVGGLLGLVAGYKGGRTDRVIMAVMDMLLSFPSLVMGLLVVAVLGPSMVNLIIAISFTAIAPFARIARAPTLAVRQRDFVEAGRALGYSDLRLMLRHILPNILDEILVLGSLWLATAIRTEASLSFIGLGVRPPTATWGGMIRDGFENMLDAPWLVIFPSIAILIIMISLNLLGDGLRDATDPKLRNE</sequence>
<dbReference type="SUPFAM" id="SSF161098">
    <property type="entry name" value="MetI-like"/>
    <property type="match status" value="1"/>
</dbReference>
<dbReference type="InterPro" id="IPR035906">
    <property type="entry name" value="MetI-like_sf"/>
</dbReference>
<feature type="transmembrane region" description="Helical" evidence="7">
    <location>
        <begin position="252"/>
        <end position="274"/>
    </location>
</feature>
<feature type="domain" description="ABC transmembrane type-1" evidence="8">
    <location>
        <begin position="85"/>
        <end position="274"/>
    </location>
</feature>
<name>A0A1W6YL12_9BORD</name>
<evidence type="ECO:0000313" key="10">
    <source>
        <dbReference type="Proteomes" id="UP000194151"/>
    </source>
</evidence>
<keyword evidence="4 7" id="KW-0812">Transmembrane</keyword>
<dbReference type="GO" id="GO:0055085">
    <property type="term" value="P:transmembrane transport"/>
    <property type="evidence" value="ECO:0007669"/>
    <property type="project" value="InterPro"/>
</dbReference>
<keyword evidence="5 7" id="KW-1133">Transmembrane helix</keyword>
<evidence type="ECO:0000256" key="2">
    <source>
        <dbReference type="ARBA" id="ARBA00022448"/>
    </source>
</evidence>
<dbReference type="AlphaFoldDB" id="A0A1W6YL12"/>
<dbReference type="Pfam" id="PF12911">
    <property type="entry name" value="OppC_N"/>
    <property type="match status" value="1"/>
</dbReference>
<dbReference type="Gene3D" id="1.10.3720.10">
    <property type="entry name" value="MetI-like"/>
    <property type="match status" value="1"/>
</dbReference>
<feature type="transmembrane region" description="Helical" evidence="7">
    <location>
        <begin position="24"/>
        <end position="46"/>
    </location>
</feature>
<dbReference type="KEGG" id="bgv:CAL12_13450"/>
<dbReference type="PANTHER" id="PTHR43386">
    <property type="entry name" value="OLIGOPEPTIDE TRANSPORT SYSTEM PERMEASE PROTEIN APPC"/>
    <property type="match status" value="1"/>
</dbReference>
<evidence type="ECO:0000256" key="7">
    <source>
        <dbReference type="RuleBase" id="RU363032"/>
    </source>
</evidence>
<dbReference type="EMBL" id="CP021108">
    <property type="protein sequence ID" value="ARP81718.1"/>
    <property type="molecule type" value="Genomic_DNA"/>
</dbReference>
<dbReference type="PANTHER" id="PTHR43386:SF1">
    <property type="entry name" value="D,D-DIPEPTIDE TRANSPORT SYSTEM PERMEASE PROTEIN DDPC-RELATED"/>
    <property type="match status" value="1"/>
</dbReference>
<keyword evidence="2 7" id="KW-0813">Transport</keyword>
<dbReference type="STRING" id="1416806.CAL12_13450"/>
<keyword evidence="6 7" id="KW-0472">Membrane</keyword>
<comment type="similarity">
    <text evidence="7">Belongs to the binding-protein-dependent transport system permease family.</text>
</comment>
<evidence type="ECO:0000259" key="8">
    <source>
        <dbReference type="PROSITE" id="PS50928"/>
    </source>
</evidence>
<comment type="subcellular location">
    <subcellularLocation>
        <location evidence="1 7">Cell membrane</location>
        <topology evidence="1 7">Multi-pass membrane protein</topology>
    </subcellularLocation>
</comment>
<organism evidence="9 10">
    <name type="scientific">Bordetella genomosp. 8</name>
    <dbReference type="NCBI Taxonomy" id="1416806"/>
    <lineage>
        <taxon>Bacteria</taxon>
        <taxon>Pseudomonadati</taxon>
        <taxon>Pseudomonadota</taxon>
        <taxon>Betaproteobacteria</taxon>
        <taxon>Burkholderiales</taxon>
        <taxon>Alcaligenaceae</taxon>
        <taxon>Bordetella</taxon>
    </lineage>
</organism>
<evidence type="ECO:0000256" key="1">
    <source>
        <dbReference type="ARBA" id="ARBA00004651"/>
    </source>
</evidence>
<evidence type="ECO:0000256" key="6">
    <source>
        <dbReference type="ARBA" id="ARBA00023136"/>
    </source>
</evidence>
<dbReference type="Pfam" id="PF00528">
    <property type="entry name" value="BPD_transp_1"/>
    <property type="match status" value="1"/>
</dbReference>
<gene>
    <name evidence="9" type="ORF">CAL12_13450</name>
</gene>
<feature type="transmembrane region" description="Helical" evidence="7">
    <location>
        <begin position="87"/>
        <end position="108"/>
    </location>
</feature>
<dbReference type="GO" id="GO:0005886">
    <property type="term" value="C:plasma membrane"/>
    <property type="evidence" value="ECO:0007669"/>
    <property type="project" value="UniProtKB-SubCell"/>
</dbReference>